<dbReference type="PANTHER" id="PTHR45947">
    <property type="entry name" value="SULFOQUINOVOSYL TRANSFERASE SQD2"/>
    <property type="match status" value="1"/>
</dbReference>
<dbReference type="PANTHER" id="PTHR45947:SF3">
    <property type="entry name" value="SULFOQUINOVOSYL TRANSFERASE SQD2"/>
    <property type="match status" value="1"/>
</dbReference>
<comment type="caution">
    <text evidence="5">The sequence shown here is derived from an EMBL/GenBank/DDBJ whole genome shotgun (WGS) entry which is preliminary data.</text>
</comment>
<dbReference type="SUPFAM" id="SSF53756">
    <property type="entry name" value="UDP-Glycosyltransferase/glycogen phosphorylase"/>
    <property type="match status" value="2"/>
</dbReference>
<evidence type="ECO:0000313" key="6">
    <source>
        <dbReference type="Proteomes" id="UP001595947"/>
    </source>
</evidence>
<feature type="domain" description="Glycosyltransferase subfamily 4-like N-terminal" evidence="4">
    <location>
        <begin position="402"/>
        <end position="529"/>
    </location>
</feature>
<evidence type="ECO:0000313" key="5">
    <source>
        <dbReference type="EMBL" id="MFC5063211.1"/>
    </source>
</evidence>
<evidence type="ECO:0000259" key="4">
    <source>
        <dbReference type="Pfam" id="PF13579"/>
    </source>
</evidence>
<keyword evidence="2" id="KW-0808">Transferase</keyword>
<feature type="domain" description="Glycosyl transferase family 1" evidence="3">
    <location>
        <begin position="174"/>
        <end position="327"/>
    </location>
</feature>
<protein>
    <submittedName>
        <fullName evidence="5">Glycosyltransferase family 4 protein</fullName>
    </submittedName>
</protein>
<evidence type="ECO:0000256" key="2">
    <source>
        <dbReference type="ARBA" id="ARBA00022679"/>
    </source>
</evidence>
<dbReference type="Pfam" id="PF00534">
    <property type="entry name" value="Glycos_transf_1"/>
    <property type="match status" value="2"/>
</dbReference>
<dbReference type="EMBL" id="JBHSIV010000012">
    <property type="protein sequence ID" value="MFC5063211.1"/>
    <property type="molecule type" value="Genomic_DNA"/>
</dbReference>
<organism evidence="5 6">
    <name type="scientific">Actinomycetospora atypica</name>
    <dbReference type="NCBI Taxonomy" id="1290095"/>
    <lineage>
        <taxon>Bacteria</taxon>
        <taxon>Bacillati</taxon>
        <taxon>Actinomycetota</taxon>
        <taxon>Actinomycetes</taxon>
        <taxon>Pseudonocardiales</taxon>
        <taxon>Pseudonocardiaceae</taxon>
        <taxon>Actinomycetospora</taxon>
    </lineage>
</organism>
<dbReference type="Gene3D" id="3.40.50.2000">
    <property type="entry name" value="Glycogen Phosphorylase B"/>
    <property type="match status" value="3"/>
</dbReference>
<reference evidence="6" key="1">
    <citation type="journal article" date="2019" name="Int. J. Syst. Evol. Microbiol.">
        <title>The Global Catalogue of Microorganisms (GCM) 10K type strain sequencing project: providing services to taxonomists for standard genome sequencing and annotation.</title>
        <authorList>
            <consortium name="The Broad Institute Genomics Platform"/>
            <consortium name="The Broad Institute Genome Sequencing Center for Infectious Disease"/>
            <person name="Wu L."/>
            <person name="Ma J."/>
        </authorList>
    </citation>
    <scope>NUCLEOTIDE SEQUENCE [LARGE SCALE GENOMIC DNA]</scope>
    <source>
        <strain evidence="6">CGMCC 4.7093</strain>
    </source>
</reference>
<name>A0ABV9YKS5_9PSEU</name>
<proteinExistence type="predicted"/>
<keyword evidence="6" id="KW-1185">Reference proteome</keyword>
<sequence>MSRSTTVAFVGPLPPPVHGASLVTVRLLERVREHAGDVRVVDVGGSGTGVRFAASRVWAHLRALAVVVGLPAGAVVYLSLSGGLGLWYQVPLVVAARLRGLRVVVHHHSYAYLTARSVPMVLVTRLLGPGDRHLFLSAIMRTAFLRRYSSRADHQVVSNAHVVTPGPVGPPRPPTGKLVLTHVSNLGVSKGSVAAVGAAEVLRRRHPGASLTLVGPCGDEETAAAIAAAGDAVRWLGPLPTAGVNEVLDDADVFLFPSSYVNEAEPLVVLEALSRGVPVIATRRGALPDLLPPEWLVESPDPDEIAARVEALCTGPTWRADAAARARALFAARRADSDPVGLVLDAPEPDVPVPGPARTAVLQVLPTFDDAFGGPVSAALGVSESYAGVDGISLWTLGAGRPGEAWEPYRTVARRSWSSPVGPRHTLSVSLGMLRWLLRHLRGFDLVHVHFHRGLTMVWVPLLARLRGVPYVLQTHGTCAPWRGPLALVDRVFTRPAIRHARAVCVLNAAERDQLLDLVPEAAVVVVHNAVRTSGIAPGSRSRSDAPQLLFCARLHPRKGLGCFLDVVERLAAERPGLTAHVVGHDEGELAAARARVARTGLPVTFHGGLERHEVDGRMAECDVLLHPAAGEPFGMSMLEAFAAGLPVVASATSDLAGVFAAEGAALLPPDGDVDAWTEAARRVLDEPELRERLRAGGRAVLDRHFSRASLTRVLAGLVSR</sequence>
<evidence type="ECO:0000259" key="3">
    <source>
        <dbReference type="Pfam" id="PF00534"/>
    </source>
</evidence>
<dbReference type="InterPro" id="IPR050194">
    <property type="entry name" value="Glycosyltransferase_grp1"/>
</dbReference>
<evidence type="ECO:0000256" key="1">
    <source>
        <dbReference type="ARBA" id="ARBA00022676"/>
    </source>
</evidence>
<dbReference type="Pfam" id="PF13579">
    <property type="entry name" value="Glyco_trans_4_4"/>
    <property type="match status" value="1"/>
</dbReference>
<accession>A0ABV9YKS5</accession>
<dbReference type="CDD" id="cd03801">
    <property type="entry name" value="GT4_PimA-like"/>
    <property type="match status" value="1"/>
</dbReference>
<feature type="domain" description="Glycosyl transferase family 1" evidence="3">
    <location>
        <begin position="541"/>
        <end position="699"/>
    </location>
</feature>
<dbReference type="Proteomes" id="UP001595947">
    <property type="component" value="Unassembled WGS sequence"/>
</dbReference>
<dbReference type="InterPro" id="IPR028098">
    <property type="entry name" value="Glyco_trans_4-like_N"/>
</dbReference>
<keyword evidence="1" id="KW-0328">Glycosyltransferase</keyword>
<gene>
    <name evidence="5" type="ORF">ACFPBZ_13410</name>
</gene>
<dbReference type="InterPro" id="IPR001296">
    <property type="entry name" value="Glyco_trans_1"/>
</dbReference>